<feature type="non-terminal residue" evidence="2">
    <location>
        <position position="1"/>
    </location>
</feature>
<name>A0A9D2QK07_9FIRM</name>
<reference evidence="2" key="2">
    <citation type="submission" date="2021-04" db="EMBL/GenBank/DDBJ databases">
        <authorList>
            <person name="Gilroy R."/>
        </authorList>
    </citation>
    <scope>NUCLEOTIDE SEQUENCE</scope>
    <source>
        <strain evidence="2">ChiBcec1-1630</strain>
    </source>
</reference>
<gene>
    <name evidence="2" type="ORF">H9926_07835</name>
</gene>
<proteinExistence type="predicted"/>
<evidence type="ECO:0000256" key="1">
    <source>
        <dbReference type="SAM" id="Phobius"/>
    </source>
</evidence>
<dbReference type="Proteomes" id="UP000823922">
    <property type="component" value="Unassembled WGS sequence"/>
</dbReference>
<evidence type="ECO:0000313" key="2">
    <source>
        <dbReference type="EMBL" id="HJC87906.1"/>
    </source>
</evidence>
<evidence type="ECO:0000313" key="3">
    <source>
        <dbReference type="Proteomes" id="UP000823922"/>
    </source>
</evidence>
<accession>A0A9D2QK07</accession>
<organism evidence="2 3">
    <name type="scientific">Candidatus Eisenbergiella intestinigallinarum</name>
    <dbReference type="NCBI Taxonomy" id="2838549"/>
    <lineage>
        <taxon>Bacteria</taxon>
        <taxon>Bacillati</taxon>
        <taxon>Bacillota</taxon>
        <taxon>Clostridia</taxon>
        <taxon>Lachnospirales</taxon>
        <taxon>Lachnospiraceae</taxon>
        <taxon>Eisenbergiella</taxon>
    </lineage>
</organism>
<keyword evidence="1" id="KW-1133">Transmembrane helix</keyword>
<dbReference type="AlphaFoldDB" id="A0A9D2QK07"/>
<feature type="transmembrane region" description="Helical" evidence="1">
    <location>
        <begin position="49"/>
        <end position="72"/>
    </location>
</feature>
<protein>
    <submittedName>
        <fullName evidence="2">Uncharacterized protein</fullName>
    </submittedName>
</protein>
<keyword evidence="1" id="KW-0812">Transmembrane</keyword>
<keyword evidence="1" id="KW-0472">Membrane</keyword>
<feature type="transmembrane region" description="Helical" evidence="1">
    <location>
        <begin position="18"/>
        <end position="37"/>
    </location>
</feature>
<dbReference type="EMBL" id="DWVS01000197">
    <property type="protein sequence ID" value="HJC87906.1"/>
    <property type="molecule type" value="Genomic_DNA"/>
</dbReference>
<sequence length="88" mass="10157">FTGGLQAVLQNKNTCKNCLFFMLCVTAVFLKQLFHFHSFYPSFVLQKNFMFLIFAYVFSQSPAHMTACTYAWDKPPENTEKMAILPAM</sequence>
<comment type="caution">
    <text evidence="2">The sequence shown here is derived from an EMBL/GenBank/DDBJ whole genome shotgun (WGS) entry which is preliminary data.</text>
</comment>
<reference evidence="2" key="1">
    <citation type="journal article" date="2021" name="PeerJ">
        <title>Extensive microbial diversity within the chicken gut microbiome revealed by metagenomics and culture.</title>
        <authorList>
            <person name="Gilroy R."/>
            <person name="Ravi A."/>
            <person name="Getino M."/>
            <person name="Pursley I."/>
            <person name="Horton D.L."/>
            <person name="Alikhan N.F."/>
            <person name="Baker D."/>
            <person name="Gharbi K."/>
            <person name="Hall N."/>
            <person name="Watson M."/>
            <person name="Adriaenssens E.M."/>
            <person name="Foster-Nyarko E."/>
            <person name="Jarju S."/>
            <person name="Secka A."/>
            <person name="Antonio M."/>
            <person name="Oren A."/>
            <person name="Chaudhuri R.R."/>
            <person name="La Ragione R."/>
            <person name="Hildebrand F."/>
            <person name="Pallen M.J."/>
        </authorList>
    </citation>
    <scope>NUCLEOTIDE SEQUENCE</scope>
    <source>
        <strain evidence="2">ChiBcec1-1630</strain>
    </source>
</reference>